<evidence type="ECO:0000313" key="4">
    <source>
        <dbReference type="EMBL" id="QWB31946.1"/>
    </source>
</evidence>
<sequence length="375" mass="43440">MSDLGNNVVQPPLTNRGVDDTKNHDLREPKRALVDWLQVTFPHEEFLEQLYQVLGLDISLFAEMDQGKYGYRKSVRCGHIAIYYDGKLGMGTHLEMTGQGCREYESLSPYKDSAMNTWRHLFGLFSMIEKVKYTRLDLALDVFDGSISTDRVYRHVKKKALTSQFRKVRRMTESTIKDYVRTGDTIYFGSAQSDLQIRFYDKKLERENNDKEVLVDEWTRVEFQLRDAHATMAAFHILAGANGRDDLGELIKGYLHTYLQFRTMTGDNNLSRRSMIKWYRDFLEDIERISLTSDAKDYTIDRVQEWVDRSVTPSLSTLLLANDVDPDTFISDIVRSGFGRLDSKKKNAINLHRQGLGLNPLTDDEIDQRLLSFLN</sequence>
<dbReference type="GeneID" id="88813457"/>
<protein>
    <submittedName>
        <fullName evidence="4">Replication initiation factor domain-containing protein</fullName>
    </submittedName>
</protein>
<dbReference type="InterPro" id="IPR040819">
    <property type="entry name" value="Rol_Rep_N"/>
</dbReference>
<dbReference type="InterPro" id="IPR003491">
    <property type="entry name" value="REP-like_C"/>
</dbReference>
<feature type="region of interest" description="Disordered" evidence="1">
    <location>
        <begin position="1"/>
        <end position="24"/>
    </location>
</feature>
<dbReference type="Proteomes" id="UP000679498">
    <property type="component" value="Plasmid p3"/>
</dbReference>
<keyword evidence="5" id="KW-1185">Reference proteome</keyword>
<evidence type="ECO:0000259" key="2">
    <source>
        <dbReference type="Pfam" id="PF02486"/>
    </source>
</evidence>
<accession>A0ABX8GEP8</accession>
<feature type="domain" description="Replication initiation protein-like C-terminal" evidence="2">
    <location>
        <begin position="132"/>
        <end position="334"/>
    </location>
</feature>
<feature type="domain" description="Rolling Circle replication initiation protein N-terminal" evidence="3">
    <location>
        <begin position="32"/>
        <end position="122"/>
    </location>
</feature>
<keyword evidence="4" id="KW-0396">Initiation factor</keyword>
<dbReference type="Pfam" id="PF02486">
    <property type="entry name" value="Rep_trans"/>
    <property type="match status" value="1"/>
</dbReference>
<gene>
    <name evidence="4" type="ORF">KKI46_17275</name>
</gene>
<geneLocation type="plasmid" evidence="4 5">
    <name>p3</name>
</geneLocation>
<dbReference type="Pfam" id="PF18106">
    <property type="entry name" value="Rol_Rep_N"/>
    <property type="match status" value="1"/>
</dbReference>
<dbReference type="GO" id="GO:0003743">
    <property type="term" value="F:translation initiation factor activity"/>
    <property type="evidence" value="ECO:0007669"/>
    <property type="project" value="UniProtKB-KW"/>
</dbReference>
<name>A0ABX8GEP8_EXIAC</name>
<reference evidence="4 5" key="1">
    <citation type="submission" date="2021-05" db="EMBL/GenBank/DDBJ databases">
        <title>Biocontrol using Exiguobacterium acetylicum SI17 against litchi downy blight caused by Peronophythora litchii.</title>
        <authorList>
            <person name="Zheng L."/>
        </authorList>
    </citation>
    <scope>NUCLEOTIDE SEQUENCE [LARGE SCALE GENOMIC DNA]</scope>
    <source>
        <strain evidence="4 5">SI17</strain>
        <plasmid evidence="4 5">p3</plasmid>
    </source>
</reference>
<evidence type="ECO:0000313" key="5">
    <source>
        <dbReference type="Proteomes" id="UP000679498"/>
    </source>
</evidence>
<proteinExistence type="predicted"/>
<organism evidence="4 5">
    <name type="scientific">Exiguobacterium acetylicum</name>
    <name type="common">Brevibacterium acetylicum</name>
    <dbReference type="NCBI Taxonomy" id="41170"/>
    <lineage>
        <taxon>Bacteria</taxon>
        <taxon>Bacillati</taxon>
        <taxon>Bacillota</taxon>
        <taxon>Bacilli</taxon>
        <taxon>Bacillales</taxon>
        <taxon>Bacillales Family XII. Incertae Sedis</taxon>
        <taxon>Exiguobacterium</taxon>
    </lineage>
</organism>
<keyword evidence="4" id="KW-0648">Protein biosynthesis</keyword>
<dbReference type="RefSeq" id="WP_214814077.1">
    <property type="nucleotide sequence ID" value="NZ_CP075900.1"/>
</dbReference>
<feature type="compositionally biased region" description="Polar residues" evidence="1">
    <location>
        <begin position="1"/>
        <end position="13"/>
    </location>
</feature>
<evidence type="ECO:0000256" key="1">
    <source>
        <dbReference type="SAM" id="MobiDB-lite"/>
    </source>
</evidence>
<dbReference type="EMBL" id="CP075900">
    <property type="protein sequence ID" value="QWB31946.1"/>
    <property type="molecule type" value="Genomic_DNA"/>
</dbReference>
<keyword evidence="4" id="KW-0614">Plasmid</keyword>
<evidence type="ECO:0000259" key="3">
    <source>
        <dbReference type="Pfam" id="PF18106"/>
    </source>
</evidence>